<sequence length="37" mass="3877">MRGEGFSYGAGGFICVVTEIALTGDASHSTMDFGNDY</sequence>
<dbReference type="EMBL" id="ADGP01000033">
    <property type="protein sequence ID" value="EFD93308.1"/>
    <property type="molecule type" value="Genomic_DNA"/>
</dbReference>
<evidence type="ECO:0000313" key="2">
    <source>
        <dbReference type="Proteomes" id="UP000003242"/>
    </source>
</evidence>
<proteinExistence type="predicted"/>
<accession>D3LWS1</accession>
<protein>
    <submittedName>
        <fullName evidence="1">Uncharacterized protein</fullName>
    </submittedName>
</protein>
<reference evidence="2" key="1">
    <citation type="submission" date="2009-12" db="EMBL/GenBank/DDBJ databases">
        <title>Sequence of Clostridiales genomosp. BVAB3 str. UPII9-5.</title>
        <authorList>
            <person name="Madupu R."/>
            <person name="Durkin A.S."/>
            <person name="Torralba M."/>
            <person name="Methe B."/>
            <person name="Sutton G.G."/>
            <person name="Strausberg R.L."/>
            <person name="Nelson K.E."/>
        </authorList>
    </citation>
    <scope>NUCLEOTIDE SEQUENCE [LARGE SCALE GENOMIC DNA]</scope>
    <source>
        <strain evidence="2">28L</strain>
    </source>
</reference>
<organism evidence="1 2">
    <name type="scientific">Megasphaera lornae</name>
    <dbReference type="NCBI Taxonomy" id="1000568"/>
    <lineage>
        <taxon>Bacteria</taxon>
        <taxon>Bacillati</taxon>
        <taxon>Bacillota</taxon>
        <taxon>Negativicutes</taxon>
        <taxon>Veillonellales</taxon>
        <taxon>Veillonellaceae</taxon>
        <taxon>Megasphaera</taxon>
    </lineage>
</organism>
<dbReference type="Proteomes" id="UP000003242">
    <property type="component" value="Unassembled WGS sequence"/>
</dbReference>
<dbReference type="AlphaFoldDB" id="D3LWS1"/>
<dbReference type="STRING" id="699218.HMPREF0889_0729"/>
<evidence type="ECO:0000313" key="1">
    <source>
        <dbReference type="EMBL" id="EFD93308.1"/>
    </source>
</evidence>
<name>D3LWS1_9FIRM</name>
<comment type="caution">
    <text evidence="1">The sequence shown here is derived from an EMBL/GenBank/DDBJ whole genome shotgun (WGS) entry which is preliminary data.</text>
</comment>
<gene>
    <name evidence="1" type="ORF">HMPREF0889_0729</name>
</gene>